<reference evidence="7 8" key="1">
    <citation type="submission" date="2019-09" db="EMBL/GenBank/DDBJ databases">
        <title>Hybrid Assembly of the complete Genome of the Deep-Sea Bacterium Moritella marina from long Nanopore and Illumina reads.</title>
        <authorList>
            <person name="Magin S."/>
            <person name="Georgoulis A."/>
            <person name="Papadimitriou K."/>
            <person name="Iliakis G."/>
            <person name="Vorgias C.E."/>
        </authorList>
    </citation>
    <scope>NUCLEOTIDE SEQUENCE [LARGE SCALE GENOMIC DNA]</scope>
    <source>
        <strain evidence="7 8">MP-1</strain>
    </source>
</reference>
<dbReference type="InterPro" id="IPR036263">
    <property type="entry name" value="Chorismate_II_sf"/>
</dbReference>
<dbReference type="PROSITE" id="PS51168">
    <property type="entry name" value="CHORISMATE_MUT_2"/>
    <property type="match status" value="1"/>
</dbReference>
<feature type="domain" description="Chorismate mutase" evidence="6">
    <location>
        <begin position="2"/>
        <end position="97"/>
    </location>
</feature>
<dbReference type="SMART" id="SM00830">
    <property type="entry name" value="CM_2"/>
    <property type="match status" value="1"/>
</dbReference>
<keyword evidence="4 7" id="KW-0413">Isomerase</keyword>
<keyword evidence="8" id="KW-1185">Reference proteome</keyword>
<dbReference type="Pfam" id="PF01817">
    <property type="entry name" value="CM_2"/>
    <property type="match status" value="1"/>
</dbReference>
<gene>
    <name evidence="7" type="ORF">FR932_11870</name>
</gene>
<dbReference type="PANTHER" id="PTHR38041">
    <property type="entry name" value="CHORISMATE MUTASE"/>
    <property type="match status" value="1"/>
</dbReference>
<dbReference type="EC" id="5.4.99.5" evidence="2"/>
<dbReference type="Gene3D" id="1.20.59.10">
    <property type="entry name" value="Chorismate mutase"/>
    <property type="match status" value="1"/>
</dbReference>
<evidence type="ECO:0000259" key="6">
    <source>
        <dbReference type="PROSITE" id="PS51168"/>
    </source>
</evidence>
<name>A0A5J6WLV0_MORMI</name>
<dbReference type="PANTHER" id="PTHR38041:SF2">
    <property type="entry name" value="SECRETED CHORISMATE MUTASE"/>
    <property type="match status" value="1"/>
</dbReference>
<sequence length="176" mass="19820">MLKIFSTVALLLFSFNSFSAPTPAEIFSTLNLRLSYMEDVALYKANNNKAIEDIQREKLVIGKASQSAEKVGLNKQSVVGFFQTQISAAKAIQYRYRADLLSQTETEKPRDLKTVIRPALIKLGKEINAKLAQYLKDGGTFTAQDWAAFETTIDSRYLKDTDKKALFKALTQIRLK</sequence>
<evidence type="ECO:0000256" key="4">
    <source>
        <dbReference type="ARBA" id="ARBA00023235"/>
    </source>
</evidence>
<dbReference type="KEGG" id="mmaa:FR932_11870"/>
<accession>A0A5J6WLV0</accession>
<dbReference type="InterPro" id="IPR036979">
    <property type="entry name" value="CM_dom_sf"/>
</dbReference>
<dbReference type="AlphaFoldDB" id="A0A5J6WLV0"/>
<dbReference type="SUPFAM" id="SSF48600">
    <property type="entry name" value="Chorismate mutase II"/>
    <property type="match status" value="1"/>
</dbReference>
<dbReference type="UniPathway" id="UPA00120">
    <property type="reaction ID" value="UER00203"/>
</dbReference>
<comment type="pathway">
    <text evidence="1">Metabolic intermediate biosynthesis; prephenate biosynthesis; prephenate from chorismate: step 1/1.</text>
</comment>
<evidence type="ECO:0000256" key="5">
    <source>
        <dbReference type="SAM" id="SignalP"/>
    </source>
</evidence>
<evidence type="ECO:0000256" key="1">
    <source>
        <dbReference type="ARBA" id="ARBA00004817"/>
    </source>
</evidence>
<dbReference type="NCBIfam" id="TIGR01806">
    <property type="entry name" value="CM_mono2"/>
    <property type="match status" value="1"/>
</dbReference>
<dbReference type="NCBIfam" id="NF005965">
    <property type="entry name" value="PRK08055.1"/>
    <property type="match status" value="1"/>
</dbReference>
<evidence type="ECO:0000256" key="2">
    <source>
        <dbReference type="ARBA" id="ARBA00012404"/>
    </source>
</evidence>
<feature type="chain" id="PRO_5023826793" description="chorismate mutase" evidence="5">
    <location>
        <begin position="20"/>
        <end position="176"/>
    </location>
</feature>
<evidence type="ECO:0000256" key="3">
    <source>
        <dbReference type="ARBA" id="ARBA00022729"/>
    </source>
</evidence>
<dbReference type="EMBL" id="CP044399">
    <property type="protein sequence ID" value="QFI38494.1"/>
    <property type="molecule type" value="Genomic_DNA"/>
</dbReference>
<dbReference type="InterPro" id="IPR051331">
    <property type="entry name" value="Chorismate_mutase-related"/>
</dbReference>
<organism evidence="7 8">
    <name type="scientific">Moritella marina ATCC 15381</name>
    <dbReference type="NCBI Taxonomy" id="1202962"/>
    <lineage>
        <taxon>Bacteria</taxon>
        <taxon>Pseudomonadati</taxon>
        <taxon>Pseudomonadota</taxon>
        <taxon>Gammaproteobacteria</taxon>
        <taxon>Alteromonadales</taxon>
        <taxon>Moritellaceae</taxon>
        <taxon>Moritella</taxon>
    </lineage>
</organism>
<feature type="signal peptide" evidence="5">
    <location>
        <begin position="1"/>
        <end position="19"/>
    </location>
</feature>
<dbReference type="InterPro" id="IPR008240">
    <property type="entry name" value="Chorismate_mutase_periplasmic"/>
</dbReference>
<dbReference type="GO" id="GO:0046417">
    <property type="term" value="P:chorismate metabolic process"/>
    <property type="evidence" value="ECO:0007669"/>
    <property type="project" value="InterPro"/>
</dbReference>
<protein>
    <recommendedName>
        <fullName evidence="2">chorismate mutase</fullName>
        <ecNumber evidence="2">5.4.99.5</ecNumber>
    </recommendedName>
</protein>
<dbReference type="GO" id="GO:0009697">
    <property type="term" value="P:salicylic acid biosynthetic process"/>
    <property type="evidence" value="ECO:0007669"/>
    <property type="project" value="TreeGrafter"/>
</dbReference>
<evidence type="ECO:0000313" key="8">
    <source>
        <dbReference type="Proteomes" id="UP000327424"/>
    </source>
</evidence>
<dbReference type="GO" id="GO:0004106">
    <property type="term" value="F:chorismate mutase activity"/>
    <property type="evidence" value="ECO:0007669"/>
    <property type="project" value="UniProtKB-EC"/>
</dbReference>
<evidence type="ECO:0000313" key="7">
    <source>
        <dbReference type="EMBL" id="QFI38494.1"/>
    </source>
</evidence>
<dbReference type="Proteomes" id="UP000327424">
    <property type="component" value="Chromosome"/>
</dbReference>
<keyword evidence="3 5" id="KW-0732">Signal</keyword>
<dbReference type="InterPro" id="IPR002701">
    <property type="entry name" value="CM_II_prokaryot"/>
</dbReference>
<dbReference type="RefSeq" id="WP_019442946.1">
    <property type="nucleotide sequence ID" value="NZ_ALOE01000038.1"/>
</dbReference>
<proteinExistence type="predicted"/>
<dbReference type="OrthoDB" id="8445094at2"/>